<keyword evidence="3" id="KW-0611">Plant defense</keyword>
<feature type="domain" description="Disease resistance R13L4/SHOC-2-like LRR" evidence="6">
    <location>
        <begin position="462"/>
        <end position="629"/>
    </location>
</feature>
<protein>
    <recommendedName>
        <fullName evidence="9">NB-ARC domain-containing protein</fullName>
    </recommendedName>
</protein>
<evidence type="ECO:0000256" key="1">
    <source>
        <dbReference type="ARBA" id="ARBA00022737"/>
    </source>
</evidence>
<feature type="compositionally biased region" description="Polar residues" evidence="4">
    <location>
        <begin position="1"/>
        <end position="19"/>
    </location>
</feature>
<evidence type="ECO:0000313" key="7">
    <source>
        <dbReference type="EMBL" id="KAJ0225579.1"/>
    </source>
</evidence>
<gene>
    <name evidence="7" type="ORF">LSAT_V11C100047870</name>
</gene>
<evidence type="ECO:0000259" key="5">
    <source>
        <dbReference type="Pfam" id="PF23559"/>
    </source>
</evidence>
<evidence type="ECO:0008006" key="9">
    <source>
        <dbReference type="Google" id="ProtNLM"/>
    </source>
</evidence>
<comment type="caution">
    <text evidence="7">The sequence shown here is derived from an EMBL/GenBank/DDBJ whole genome shotgun (WGS) entry which is preliminary data.</text>
</comment>
<dbReference type="Proteomes" id="UP000235145">
    <property type="component" value="Unassembled WGS sequence"/>
</dbReference>
<dbReference type="InterPro" id="IPR032675">
    <property type="entry name" value="LRR_dom_sf"/>
</dbReference>
<dbReference type="EMBL" id="NBSK02000001">
    <property type="protein sequence ID" value="KAJ0225579.1"/>
    <property type="molecule type" value="Genomic_DNA"/>
</dbReference>
<sequence>MLTSTSSAYEEQNTNIETTKTLDQDEKKDDSTNQPDSISSPKSQYATDPPKDVPTEKDISSNETTHEQVRKHLMNLIDQEIHFIETICPKLGNHQEHIKKEVKEASNMFEKLKVEACQLKELKDLKKTVTKLKLQIPAKYRRYDVTDQQKDQQYDVDNKSIISTKLQKLMPRLHSKLFHDSSFCKTIQQRYDKLSRELKLCLLCFSVFPENALISRRLMVYWWIGEGFVPQEDDLIVGKTQEDYANDFFKELMDKEFIEPIIPKSYRRNVAICKMHPMIRAAIIMIADKVNFFDFDEYGNPKDFGKFDEIDTPDEIPINYPLGDPREFFDFYDENYKETEEAIEFFDSYGDPTPFFVYPENKDQPHVEDQNRSKEKETHKKHYFYKKKKIITRSYKVCLMGSGLSKGITWEKLHLLFNIKDDILEFKPEWFIRMKNANMVFLGRWQSSAAHHIEVEDFKFQESLENMNHVRFFSLQGVSRISELPNSISKLESLLILDLRACHNLELIPKTIGALKFLTHLDMSECYLLQEMPKEISCLQSLQVLKGFVVVESPGRHVCTLHDLINLENLRKLSMYTHMRIFPQESHLDALQKLDMLRKLTILWSSHESSLNFVKSKVNGQCKRKVKLPLIKLIPKKTWVKGSMRRMNAFNTSTLGSRLEKLDLKCFPSNVTPNWLTPGSLKALKKLYIRAGKFSDLGQYQEVLEWDDSPPPPKDTWNVEVLRLKYLDEIKMDWRELQDLFPNIMSLEKVKCPRLTLFPCNEHGVWNKMTSSTT</sequence>
<keyword evidence="2" id="KW-0547">Nucleotide-binding</keyword>
<dbReference type="PANTHER" id="PTHR47186:SF45">
    <property type="entry name" value="DISEASE RESISTANCE RPP13-LIKE PROTEIN 1"/>
    <property type="match status" value="1"/>
</dbReference>
<dbReference type="Gene3D" id="1.10.10.10">
    <property type="entry name" value="Winged helix-like DNA-binding domain superfamily/Winged helix DNA-binding domain"/>
    <property type="match status" value="1"/>
</dbReference>
<evidence type="ECO:0000256" key="4">
    <source>
        <dbReference type="SAM" id="MobiDB-lite"/>
    </source>
</evidence>
<feature type="region of interest" description="Disordered" evidence="4">
    <location>
        <begin position="1"/>
        <end position="66"/>
    </location>
</feature>
<accession>A0A9R1XU14</accession>
<dbReference type="SUPFAM" id="SSF52058">
    <property type="entry name" value="L domain-like"/>
    <property type="match status" value="1"/>
</dbReference>
<dbReference type="Pfam" id="PF23559">
    <property type="entry name" value="WHD_DRP"/>
    <property type="match status" value="1"/>
</dbReference>
<dbReference type="InterPro" id="IPR036388">
    <property type="entry name" value="WH-like_DNA-bd_sf"/>
</dbReference>
<reference evidence="7 8" key="1">
    <citation type="journal article" date="2017" name="Nat. Commun.">
        <title>Genome assembly with in vitro proximity ligation data and whole-genome triplication in lettuce.</title>
        <authorList>
            <person name="Reyes-Chin-Wo S."/>
            <person name="Wang Z."/>
            <person name="Yang X."/>
            <person name="Kozik A."/>
            <person name="Arikit S."/>
            <person name="Song C."/>
            <person name="Xia L."/>
            <person name="Froenicke L."/>
            <person name="Lavelle D.O."/>
            <person name="Truco M.J."/>
            <person name="Xia R."/>
            <person name="Zhu S."/>
            <person name="Xu C."/>
            <person name="Xu H."/>
            <person name="Xu X."/>
            <person name="Cox K."/>
            <person name="Korf I."/>
            <person name="Meyers B.C."/>
            <person name="Michelmore R.W."/>
        </authorList>
    </citation>
    <scope>NUCLEOTIDE SEQUENCE [LARGE SCALE GENOMIC DNA]</scope>
    <source>
        <strain evidence="8">cv. Salinas</strain>
        <tissue evidence="7">Seedlings</tissue>
    </source>
</reference>
<dbReference type="PANTHER" id="PTHR47186">
    <property type="entry name" value="LEUCINE-RICH REPEAT-CONTAINING PROTEIN 57"/>
    <property type="match status" value="1"/>
</dbReference>
<evidence type="ECO:0000313" key="8">
    <source>
        <dbReference type="Proteomes" id="UP000235145"/>
    </source>
</evidence>
<dbReference type="OrthoDB" id="1110401at2759"/>
<dbReference type="Gene3D" id="3.80.10.10">
    <property type="entry name" value="Ribonuclease Inhibitor"/>
    <property type="match status" value="1"/>
</dbReference>
<keyword evidence="1" id="KW-0677">Repeat</keyword>
<dbReference type="InterPro" id="IPR055414">
    <property type="entry name" value="LRR_R13L4/SHOC2-like"/>
</dbReference>
<dbReference type="Pfam" id="PF23598">
    <property type="entry name" value="LRR_14"/>
    <property type="match status" value="1"/>
</dbReference>
<keyword evidence="8" id="KW-1185">Reference proteome</keyword>
<feature type="domain" description="Disease resistance protein winged helix" evidence="5">
    <location>
        <begin position="207"/>
        <end position="280"/>
    </location>
</feature>
<evidence type="ECO:0000259" key="6">
    <source>
        <dbReference type="Pfam" id="PF23598"/>
    </source>
</evidence>
<feature type="compositionally biased region" description="Polar residues" evidence="4">
    <location>
        <begin position="32"/>
        <end position="46"/>
    </location>
</feature>
<name>A0A9R1XU14_LACSA</name>
<evidence type="ECO:0000256" key="3">
    <source>
        <dbReference type="ARBA" id="ARBA00022821"/>
    </source>
</evidence>
<proteinExistence type="predicted"/>
<organism evidence="7 8">
    <name type="scientific">Lactuca sativa</name>
    <name type="common">Garden lettuce</name>
    <dbReference type="NCBI Taxonomy" id="4236"/>
    <lineage>
        <taxon>Eukaryota</taxon>
        <taxon>Viridiplantae</taxon>
        <taxon>Streptophyta</taxon>
        <taxon>Embryophyta</taxon>
        <taxon>Tracheophyta</taxon>
        <taxon>Spermatophyta</taxon>
        <taxon>Magnoliopsida</taxon>
        <taxon>eudicotyledons</taxon>
        <taxon>Gunneridae</taxon>
        <taxon>Pentapetalae</taxon>
        <taxon>asterids</taxon>
        <taxon>campanulids</taxon>
        <taxon>Asterales</taxon>
        <taxon>Asteraceae</taxon>
        <taxon>Cichorioideae</taxon>
        <taxon>Cichorieae</taxon>
        <taxon>Lactucinae</taxon>
        <taxon>Lactuca</taxon>
    </lineage>
</organism>
<dbReference type="AlphaFoldDB" id="A0A9R1XU14"/>
<feature type="compositionally biased region" description="Basic and acidic residues" evidence="4">
    <location>
        <begin position="49"/>
        <end position="66"/>
    </location>
</feature>
<dbReference type="InterPro" id="IPR058922">
    <property type="entry name" value="WHD_DRP"/>
</dbReference>
<evidence type="ECO:0000256" key="2">
    <source>
        <dbReference type="ARBA" id="ARBA00022741"/>
    </source>
</evidence>
<dbReference type="GO" id="GO:0006952">
    <property type="term" value="P:defense response"/>
    <property type="evidence" value="ECO:0007669"/>
    <property type="project" value="UniProtKB-KW"/>
</dbReference>
<feature type="compositionally biased region" description="Basic and acidic residues" evidence="4">
    <location>
        <begin position="20"/>
        <end position="31"/>
    </location>
</feature>
<dbReference type="Gramene" id="rna-gnl|WGS:NBSK|LSAT_1X124180_mrna">
    <property type="protein sequence ID" value="cds-PLY77368.1"/>
    <property type="gene ID" value="gene-LSAT_1X124180"/>
</dbReference>